<evidence type="ECO:0000256" key="12">
    <source>
        <dbReference type="ARBA" id="ARBA00041185"/>
    </source>
</evidence>
<evidence type="ECO:0000256" key="4">
    <source>
        <dbReference type="ARBA" id="ARBA00022692"/>
    </source>
</evidence>
<feature type="transmembrane region" description="Helical" evidence="16">
    <location>
        <begin position="57"/>
        <end position="79"/>
    </location>
</feature>
<dbReference type="EC" id="2.4.99.28" evidence="14"/>
<comment type="similarity">
    <text evidence="11">Belongs to the SEDS family. FtsW subfamily.</text>
</comment>
<keyword evidence="7 16" id="KW-1133">Transmembrane helix</keyword>
<feature type="transmembrane region" description="Helical" evidence="16">
    <location>
        <begin position="271"/>
        <end position="294"/>
    </location>
</feature>
<evidence type="ECO:0000256" key="3">
    <source>
        <dbReference type="ARBA" id="ARBA00022679"/>
    </source>
</evidence>
<evidence type="ECO:0000256" key="7">
    <source>
        <dbReference type="ARBA" id="ARBA00022989"/>
    </source>
</evidence>
<evidence type="ECO:0000256" key="9">
    <source>
        <dbReference type="ARBA" id="ARBA00032370"/>
    </source>
</evidence>
<feature type="transmembrane region" description="Helical" evidence="16">
    <location>
        <begin position="20"/>
        <end position="45"/>
    </location>
</feature>
<evidence type="ECO:0000256" key="1">
    <source>
        <dbReference type="ARBA" id="ARBA00004141"/>
    </source>
</evidence>
<evidence type="ECO:0000256" key="5">
    <source>
        <dbReference type="ARBA" id="ARBA00022960"/>
    </source>
</evidence>
<keyword evidence="4 16" id="KW-0812">Transmembrane</keyword>
<keyword evidence="8 16" id="KW-0472">Membrane</keyword>
<dbReference type="PANTHER" id="PTHR30474">
    <property type="entry name" value="CELL CYCLE PROTEIN"/>
    <property type="match status" value="1"/>
</dbReference>
<evidence type="ECO:0000256" key="2">
    <source>
        <dbReference type="ARBA" id="ARBA00022676"/>
    </source>
</evidence>
<dbReference type="GO" id="GO:0032153">
    <property type="term" value="C:cell division site"/>
    <property type="evidence" value="ECO:0007669"/>
    <property type="project" value="TreeGrafter"/>
</dbReference>
<evidence type="ECO:0000256" key="10">
    <source>
        <dbReference type="ARBA" id="ARBA00033270"/>
    </source>
</evidence>
<feature type="transmembrane region" description="Helical" evidence="16">
    <location>
        <begin position="85"/>
        <end position="102"/>
    </location>
</feature>
<evidence type="ECO:0000256" key="8">
    <source>
        <dbReference type="ARBA" id="ARBA00023136"/>
    </source>
</evidence>
<evidence type="ECO:0000256" key="6">
    <source>
        <dbReference type="ARBA" id="ARBA00022984"/>
    </source>
</evidence>
<evidence type="ECO:0000256" key="16">
    <source>
        <dbReference type="SAM" id="Phobius"/>
    </source>
</evidence>
<name>A0AAW5K011_9BACT</name>
<feature type="transmembrane region" description="Helical" evidence="16">
    <location>
        <begin position="191"/>
        <end position="212"/>
    </location>
</feature>
<keyword evidence="2" id="KW-0328">Glycosyltransferase</keyword>
<dbReference type="GO" id="GO:0008955">
    <property type="term" value="F:peptidoglycan glycosyltransferase activity"/>
    <property type="evidence" value="ECO:0007669"/>
    <property type="project" value="UniProtKB-EC"/>
</dbReference>
<keyword evidence="5" id="KW-0133">Cell shape</keyword>
<feature type="transmembrane region" description="Helical" evidence="16">
    <location>
        <begin position="155"/>
        <end position="179"/>
    </location>
</feature>
<comment type="subcellular location">
    <subcellularLocation>
        <location evidence="1">Membrane</location>
        <topology evidence="1">Multi-pass membrane protein</topology>
    </subcellularLocation>
</comment>
<dbReference type="GO" id="GO:0008360">
    <property type="term" value="P:regulation of cell shape"/>
    <property type="evidence" value="ECO:0007669"/>
    <property type="project" value="UniProtKB-KW"/>
</dbReference>
<dbReference type="GO" id="GO:0009252">
    <property type="term" value="P:peptidoglycan biosynthetic process"/>
    <property type="evidence" value="ECO:0007669"/>
    <property type="project" value="UniProtKB-KW"/>
</dbReference>
<evidence type="ECO:0000313" key="18">
    <source>
        <dbReference type="Proteomes" id="UP001205919"/>
    </source>
</evidence>
<protein>
    <recommendedName>
        <fullName evidence="12">Probable peptidoglycan glycosyltransferase FtsW</fullName>
        <ecNumber evidence="14">2.4.99.28</ecNumber>
    </recommendedName>
    <alternativeName>
        <fullName evidence="13">Cell division protein FtsW</fullName>
    </alternativeName>
    <alternativeName>
        <fullName evidence="10">Cell wall polymerase</fullName>
    </alternativeName>
    <alternativeName>
        <fullName evidence="9">Peptidoglycan polymerase</fullName>
    </alternativeName>
</protein>
<evidence type="ECO:0000256" key="15">
    <source>
        <dbReference type="ARBA" id="ARBA00049902"/>
    </source>
</evidence>
<dbReference type="Proteomes" id="UP001205919">
    <property type="component" value="Unassembled WGS sequence"/>
</dbReference>
<comment type="catalytic activity">
    <reaction evidence="15">
        <text>[GlcNAc-(1-&gt;4)-Mur2Ac(oyl-L-Ala-gamma-D-Glu-L-Lys-D-Ala-D-Ala)](n)-di-trans,octa-cis-undecaprenyl diphosphate + beta-D-GlcNAc-(1-&gt;4)-Mur2Ac(oyl-L-Ala-gamma-D-Glu-L-Lys-D-Ala-D-Ala)-di-trans,octa-cis-undecaprenyl diphosphate = [GlcNAc-(1-&gt;4)-Mur2Ac(oyl-L-Ala-gamma-D-Glu-L-Lys-D-Ala-D-Ala)](n+1)-di-trans,octa-cis-undecaprenyl diphosphate + di-trans,octa-cis-undecaprenyl diphosphate + H(+)</text>
        <dbReference type="Rhea" id="RHEA:23708"/>
        <dbReference type="Rhea" id="RHEA-COMP:9602"/>
        <dbReference type="Rhea" id="RHEA-COMP:9603"/>
        <dbReference type="ChEBI" id="CHEBI:15378"/>
        <dbReference type="ChEBI" id="CHEBI:58405"/>
        <dbReference type="ChEBI" id="CHEBI:60033"/>
        <dbReference type="ChEBI" id="CHEBI:78435"/>
        <dbReference type="EC" id="2.4.99.28"/>
    </reaction>
</comment>
<keyword evidence="18" id="KW-1185">Reference proteome</keyword>
<keyword evidence="6" id="KW-0573">Peptidoglycan synthesis</keyword>
<evidence type="ECO:0000256" key="13">
    <source>
        <dbReference type="ARBA" id="ARBA00041418"/>
    </source>
</evidence>
<dbReference type="RefSeq" id="WP_008711564.1">
    <property type="nucleotide sequence ID" value="NZ_CABKQM010000008.1"/>
</dbReference>
<dbReference type="GO" id="GO:0005886">
    <property type="term" value="C:plasma membrane"/>
    <property type="evidence" value="ECO:0007669"/>
    <property type="project" value="TreeGrafter"/>
</dbReference>
<feature type="transmembrane region" description="Helical" evidence="16">
    <location>
        <begin position="114"/>
        <end position="135"/>
    </location>
</feature>
<dbReference type="AlphaFoldDB" id="A0AAW5K011"/>
<evidence type="ECO:0000256" key="14">
    <source>
        <dbReference type="ARBA" id="ARBA00044770"/>
    </source>
</evidence>
<comment type="caution">
    <text evidence="17">The sequence shown here is derived from an EMBL/GenBank/DDBJ whole genome shotgun (WGS) entry which is preliminary data.</text>
</comment>
<gene>
    <name evidence="17" type="ORF">NE630_02635</name>
</gene>
<organism evidence="17 18">
    <name type="scientific">Cloacibacillus evryensis</name>
    <dbReference type="NCBI Taxonomy" id="508460"/>
    <lineage>
        <taxon>Bacteria</taxon>
        <taxon>Thermotogati</taxon>
        <taxon>Synergistota</taxon>
        <taxon>Synergistia</taxon>
        <taxon>Synergistales</taxon>
        <taxon>Synergistaceae</taxon>
        <taxon>Cloacibacillus</taxon>
    </lineage>
</organism>
<evidence type="ECO:0000256" key="11">
    <source>
        <dbReference type="ARBA" id="ARBA00038053"/>
    </source>
</evidence>
<sequence length="381" mass="42039">MEPRLDGLPDNRYKANPFIWVIPLILSGIGILMITSTTSPTSFLYTGTPFQMGIKQLQWLGIAMLGMFFVYSVPVRIWYRFSGPLLIFMWLLAWLPLVPGVGEAIGGARRWIRLPGLGVSLQPGELLCLAVALHLAKLLSRDAERDPLKSFVNTIILVVLAVLPLLAQPDLGTTILIFTVSMGMYVEKIGWRYPVIAGGVLGGVIFPLLILIEPYRMRRVTAFLDPWQDPLNKGFQAIQGLIAFANGGLWGSGLGHGFQKLNYLPAAYTDFIYAAVGEELGLVGTLCILGLFAFWLMQTRASYFRTGDPFKSSLIWGISLTVLLPLVINVAGVTKMIPLTGMPLPFISYGGTSLVTMWSRVGLMLRLEKDSWLEDDENDGI</sequence>
<dbReference type="EMBL" id="JANFYT010000004">
    <property type="protein sequence ID" value="MCQ4813317.1"/>
    <property type="molecule type" value="Genomic_DNA"/>
</dbReference>
<accession>A0AAW5K011</accession>
<keyword evidence="3" id="KW-0808">Transferase</keyword>
<feature type="transmembrane region" description="Helical" evidence="16">
    <location>
        <begin position="314"/>
        <end position="334"/>
    </location>
</feature>
<dbReference type="GO" id="GO:0051301">
    <property type="term" value="P:cell division"/>
    <property type="evidence" value="ECO:0007669"/>
    <property type="project" value="InterPro"/>
</dbReference>
<dbReference type="GO" id="GO:0015648">
    <property type="term" value="F:lipid-linked peptidoglycan transporter activity"/>
    <property type="evidence" value="ECO:0007669"/>
    <property type="project" value="TreeGrafter"/>
</dbReference>
<dbReference type="Pfam" id="PF01098">
    <property type="entry name" value="FTSW_RODA_SPOVE"/>
    <property type="match status" value="1"/>
</dbReference>
<evidence type="ECO:0000313" key="17">
    <source>
        <dbReference type="EMBL" id="MCQ4813317.1"/>
    </source>
</evidence>
<reference evidence="17 18" key="1">
    <citation type="submission" date="2022-06" db="EMBL/GenBank/DDBJ databases">
        <title>Isolation of gut microbiota from human fecal samples.</title>
        <authorList>
            <person name="Pamer E.G."/>
            <person name="Barat B."/>
            <person name="Waligurski E."/>
            <person name="Medina S."/>
            <person name="Paddock L."/>
            <person name="Mostad J."/>
        </authorList>
    </citation>
    <scope>NUCLEOTIDE SEQUENCE [LARGE SCALE GENOMIC DNA]</scope>
    <source>
        <strain evidence="17 18">DFI.9.90</strain>
    </source>
</reference>
<proteinExistence type="inferred from homology"/>
<dbReference type="InterPro" id="IPR001182">
    <property type="entry name" value="FtsW/RodA"/>
</dbReference>
<dbReference type="PANTHER" id="PTHR30474:SF2">
    <property type="entry name" value="PEPTIDOGLYCAN GLYCOSYLTRANSFERASE FTSW-RELATED"/>
    <property type="match status" value="1"/>
</dbReference>